<reference evidence="2 3" key="1">
    <citation type="submission" date="2019-03" db="EMBL/GenBank/DDBJ databases">
        <title>Sequencing the genomes of 1000 actinobacteria strains.</title>
        <authorList>
            <person name="Klenk H.-P."/>
        </authorList>
    </citation>
    <scope>NUCLEOTIDE SEQUENCE [LARGE SCALE GENOMIC DNA]</scope>
    <source>
        <strain evidence="2 3">DSM 44969</strain>
    </source>
</reference>
<keyword evidence="1" id="KW-0472">Membrane</keyword>
<dbReference type="Pfam" id="PF19814">
    <property type="entry name" value="DUF6297"/>
    <property type="match status" value="1"/>
</dbReference>
<keyword evidence="1" id="KW-1133">Transmembrane helix</keyword>
<comment type="caution">
    <text evidence="2">The sequence shown here is derived from an EMBL/GenBank/DDBJ whole genome shotgun (WGS) entry which is preliminary data.</text>
</comment>
<gene>
    <name evidence="2" type="ORF">EV378_5268</name>
</gene>
<evidence type="ECO:0000313" key="3">
    <source>
        <dbReference type="Proteomes" id="UP000295560"/>
    </source>
</evidence>
<name>A0A4R1HGK7_PSEEN</name>
<dbReference type="OrthoDB" id="3381192at2"/>
<organism evidence="2 3">
    <name type="scientific">Pseudonocardia endophytica</name>
    <dbReference type="NCBI Taxonomy" id="401976"/>
    <lineage>
        <taxon>Bacteria</taxon>
        <taxon>Bacillati</taxon>
        <taxon>Actinomycetota</taxon>
        <taxon>Actinomycetes</taxon>
        <taxon>Pseudonocardiales</taxon>
        <taxon>Pseudonocardiaceae</taxon>
        <taxon>Pseudonocardia</taxon>
    </lineage>
</organism>
<dbReference type="InterPro" id="IPR046264">
    <property type="entry name" value="DUF6297"/>
</dbReference>
<evidence type="ECO:0000256" key="1">
    <source>
        <dbReference type="SAM" id="Phobius"/>
    </source>
</evidence>
<evidence type="ECO:0008006" key="4">
    <source>
        <dbReference type="Google" id="ProtNLM"/>
    </source>
</evidence>
<feature type="transmembrane region" description="Helical" evidence="1">
    <location>
        <begin position="144"/>
        <end position="164"/>
    </location>
</feature>
<dbReference type="EMBL" id="SMFZ01000002">
    <property type="protein sequence ID" value="TCK21287.1"/>
    <property type="molecule type" value="Genomic_DNA"/>
</dbReference>
<feature type="transmembrane region" description="Helical" evidence="1">
    <location>
        <begin position="391"/>
        <end position="409"/>
    </location>
</feature>
<dbReference type="Proteomes" id="UP000295560">
    <property type="component" value="Unassembled WGS sequence"/>
</dbReference>
<keyword evidence="1" id="KW-0812">Transmembrane</keyword>
<feature type="transmembrane region" description="Helical" evidence="1">
    <location>
        <begin position="176"/>
        <end position="196"/>
    </location>
</feature>
<dbReference type="RefSeq" id="WP_132430050.1">
    <property type="nucleotide sequence ID" value="NZ_SMFZ01000002.1"/>
</dbReference>
<sequence>MTAAVAWTPVRRHLRAVRRSHGTRSPRAILGLVYEYLLYAFIAGGVLVTALSHAIGTFATPSGGTAGWLAGALAVGGTACLATGLVGLGPIVAGPATASWLLPSPLRRRDLLGARSAAVVAGTAVLAAGVAALVAASVSGQEPLPVAGVGAAVGALIATTAVLVQTAGAAVSRWAAGIARAGLGLSLLAVLVLVLVTRAGGTPPPVDGAVPVVAIVAPAPAAVIVGVVAFRRLDRVGTPSLTRGAPLVAALWSSSVALDAGVATSVVEERRLRRRPVVRSRRNRRPGRRRALIRSSAVAALRHRSAWAWSAGLVVVPYAAALMAPAFVVPVVQLACATVVCSRFATALRAVAGSAALRRIVGGGDRELLVLQGVVPLLAVTVWTVPVCASAGTTASLLLLPLSALAVVARHATRPPRAATMTLYETPMGISIPVELVQDLSRGPTLFAVLAGIQMLLG</sequence>
<feature type="transmembrane region" description="Helical" evidence="1">
    <location>
        <begin position="68"/>
        <end position="96"/>
    </location>
</feature>
<feature type="transmembrane region" description="Helical" evidence="1">
    <location>
        <begin position="315"/>
        <end position="340"/>
    </location>
</feature>
<keyword evidence="3" id="KW-1185">Reference proteome</keyword>
<feature type="transmembrane region" description="Helical" evidence="1">
    <location>
        <begin position="117"/>
        <end position="138"/>
    </location>
</feature>
<feature type="transmembrane region" description="Helical" evidence="1">
    <location>
        <begin position="208"/>
        <end position="230"/>
    </location>
</feature>
<feature type="transmembrane region" description="Helical" evidence="1">
    <location>
        <begin position="36"/>
        <end position="56"/>
    </location>
</feature>
<proteinExistence type="predicted"/>
<evidence type="ECO:0000313" key="2">
    <source>
        <dbReference type="EMBL" id="TCK21287.1"/>
    </source>
</evidence>
<accession>A0A4R1HGK7</accession>
<dbReference type="AlphaFoldDB" id="A0A4R1HGK7"/>
<protein>
    <recommendedName>
        <fullName evidence="4">ABC-2 type transport system permease protein</fullName>
    </recommendedName>
</protein>